<dbReference type="InterPro" id="IPR006274">
    <property type="entry name" value="CarbamoylP_synth_ssu"/>
</dbReference>
<protein>
    <recommendedName>
        <fullName evidence="10">Carbamoyl phosphate synthase small chain</fullName>
        <ecNumber evidence="10">6.3.5.5</ecNumber>
    </recommendedName>
    <alternativeName>
        <fullName evidence="10">Carbamoyl phosphate synthetase glutamine chain</fullName>
    </alternativeName>
</protein>
<feature type="binding site" evidence="10">
    <location>
        <position position="243"/>
    </location>
    <ligand>
        <name>L-glutamine</name>
        <dbReference type="ChEBI" id="CHEBI:58359"/>
    </ligand>
</feature>
<dbReference type="InterPro" id="IPR002474">
    <property type="entry name" value="CarbamoylP_synth_ssu_N"/>
</dbReference>
<feature type="region of interest" description="CPSase" evidence="10">
    <location>
        <begin position="1"/>
        <end position="194"/>
    </location>
</feature>
<dbReference type="EC" id="6.3.5.5" evidence="10"/>
<keyword evidence="10" id="KW-0665">Pyrimidine biosynthesis</keyword>
<dbReference type="InterPro" id="IPR036480">
    <property type="entry name" value="CarbP_synth_ssu_N_sf"/>
</dbReference>
<evidence type="ECO:0000256" key="3">
    <source>
        <dbReference type="ARBA" id="ARBA00022598"/>
    </source>
</evidence>
<keyword evidence="6 10" id="KW-0315">Glutamine amidotransferase</keyword>
<keyword evidence="10" id="KW-0055">Arginine biosynthesis</keyword>
<feature type="binding site" evidence="10">
    <location>
        <position position="314"/>
    </location>
    <ligand>
        <name>L-glutamine</name>
        <dbReference type="ChEBI" id="CHEBI:58359"/>
    </ligand>
</feature>
<comment type="subunit">
    <text evidence="10">Composed of two chains; the small (or glutamine) chain promotes the hydrolysis of glutamine to ammonia, which is used by the large (or ammonia) chain to synthesize carbamoyl phosphate. Tetramer of heterodimers (alpha,beta)4.</text>
</comment>
<feature type="binding site" evidence="10">
    <location>
        <position position="272"/>
    </location>
    <ligand>
        <name>L-glutamine</name>
        <dbReference type="ChEBI" id="CHEBI:58359"/>
    </ligand>
</feature>
<dbReference type="NCBIfam" id="TIGR01368">
    <property type="entry name" value="CPSaseIIsmall"/>
    <property type="match status" value="1"/>
</dbReference>
<evidence type="ECO:0000256" key="5">
    <source>
        <dbReference type="ARBA" id="ARBA00022840"/>
    </source>
</evidence>
<dbReference type="Gene3D" id="3.40.50.880">
    <property type="match status" value="1"/>
</dbReference>
<keyword evidence="12" id="KW-0934">Plastid</keyword>
<feature type="binding site" evidence="10">
    <location>
        <position position="245"/>
    </location>
    <ligand>
        <name>L-glutamine</name>
        <dbReference type="ChEBI" id="CHEBI:58359"/>
    </ligand>
</feature>
<comment type="similarity">
    <text evidence="2 10">Belongs to the CarA family.</text>
</comment>
<feature type="active site" description="Nucleophile" evidence="10">
    <location>
        <position position="271"/>
    </location>
</feature>
<keyword evidence="10" id="KW-0028">Amino-acid biosynthesis</keyword>
<comment type="pathway">
    <text evidence="10">Pyrimidine metabolism; UMP biosynthesis via de novo pathway; (S)-dihydroorotate from bicarbonate: step 1/3.</text>
</comment>
<comment type="catalytic activity">
    <reaction evidence="9 10">
        <text>L-glutamine + H2O = L-glutamate + NH4(+)</text>
        <dbReference type="Rhea" id="RHEA:15889"/>
        <dbReference type="ChEBI" id="CHEBI:15377"/>
        <dbReference type="ChEBI" id="CHEBI:28938"/>
        <dbReference type="ChEBI" id="CHEBI:29985"/>
        <dbReference type="ChEBI" id="CHEBI:58359"/>
    </reaction>
</comment>
<comment type="subunit">
    <text evidence="7">Heterodimer composed of 2 chains; the small (or glutamine) chain promotes the hydrolysis of glutamine to ammonia, which is used by the large (or ammonia) chain to synthesize carbamoyl phosphate.</text>
</comment>
<dbReference type="InterPro" id="IPR029062">
    <property type="entry name" value="Class_I_gatase-like"/>
</dbReference>
<evidence type="ECO:0000256" key="4">
    <source>
        <dbReference type="ARBA" id="ARBA00022741"/>
    </source>
</evidence>
<proteinExistence type="inferred from homology"/>
<comment type="catalytic activity">
    <reaction evidence="8 10">
        <text>hydrogencarbonate + L-glutamine + 2 ATP + H2O = carbamoyl phosphate + L-glutamate + 2 ADP + phosphate + 2 H(+)</text>
        <dbReference type="Rhea" id="RHEA:18633"/>
        <dbReference type="ChEBI" id="CHEBI:15377"/>
        <dbReference type="ChEBI" id="CHEBI:15378"/>
        <dbReference type="ChEBI" id="CHEBI:17544"/>
        <dbReference type="ChEBI" id="CHEBI:29985"/>
        <dbReference type="ChEBI" id="CHEBI:30616"/>
        <dbReference type="ChEBI" id="CHEBI:43474"/>
        <dbReference type="ChEBI" id="CHEBI:58228"/>
        <dbReference type="ChEBI" id="CHEBI:58359"/>
        <dbReference type="ChEBI" id="CHEBI:456216"/>
        <dbReference type="EC" id="6.3.5.5"/>
    </reaction>
</comment>
<keyword evidence="3 10" id="KW-0436">Ligase</keyword>
<dbReference type="Pfam" id="PF00117">
    <property type="entry name" value="GATase"/>
    <property type="match status" value="1"/>
</dbReference>
<dbReference type="GO" id="GO:0006526">
    <property type="term" value="P:L-arginine biosynthetic process"/>
    <property type="evidence" value="ECO:0007669"/>
    <property type="project" value="UniProtKB-UniRule"/>
</dbReference>
<name>A0A9Y1MXW8_9RHOD</name>
<dbReference type="CDD" id="cd01744">
    <property type="entry name" value="GATase1_CPSase"/>
    <property type="match status" value="1"/>
</dbReference>
<dbReference type="NCBIfam" id="NF009475">
    <property type="entry name" value="PRK12838.1"/>
    <property type="match status" value="1"/>
</dbReference>
<dbReference type="GO" id="GO:0005524">
    <property type="term" value="F:ATP binding"/>
    <property type="evidence" value="ECO:0007669"/>
    <property type="project" value="UniProtKB-UniRule"/>
</dbReference>
<feature type="binding site" evidence="10">
    <location>
        <position position="49"/>
    </location>
    <ligand>
        <name>L-glutamine</name>
        <dbReference type="ChEBI" id="CHEBI:58359"/>
    </ligand>
</feature>
<evidence type="ECO:0000256" key="1">
    <source>
        <dbReference type="ARBA" id="ARBA00005077"/>
    </source>
</evidence>
<dbReference type="SUPFAM" id="SSF52317">
    <property type="entry name" value="Class I glutamine amidotransferase-like"/>
    <property type="match status" value="1"/>
</dbReference>
<dbReference type="GO" id="GO:0006207">
    <property type="term" value="P:'de novo' pyrimidine nucleobase biosynthetic process"/>
    <property type="evidence" value="ECO:0007669"/>
    <property type="project" value="InterPro"/>
</dbReference>
<feature type="binding site" evidence="10">
    <location>
        <position position="313"/>
    </location>
    <ligand>
        <name>L-glutamine</name>
        <dbReference type="ChEBI" id="CHEBI:58359"/>
    </ligand>
</feature>
<comment type="function">
    <text evidence="10">Small subunit of the glutamine-dependent carbamoyl phosphate synthetase (CPSase). CPSase catalyzes the formation of carbamoyl phosphate from the ammonia moiety of glutamine, carbonate, and phosphate donated by ATP, constituting the first step of 2 biosynthetic pathways, one leading to arginine and/or urea and the other to pyrimidine nucleotides. The small subunit (glutamine amidotransferase) binds and cleaves glutamine to supply the large subunit with the substrate ammonia.</text>
</comment>
<reference evidence="12" key="1">
    <citation type="journal article" date="2023" name="J. Phycol.">
        <title>Revised classification of the Cyanidiophyceae based on plastid genome data with descriptions of the Cavernulicolales ord. nov. and Galdieriales ord. nov. (Rhodophyta).</title>
        <authorList>
            <person name="Park S.I."/>
            <person name="Cho C.H."/>
            <person name="Ciniglia C."/>
            <person name="Huang T.Y."/>
            <person name="Liu S.L."/>
            <person name="Bustamante D.E."/>
            <person name="Calderon M.S."/>
            <person name="Mansilla A."/>
            <person name="McDermott T."/>
            <person name="Andersen R.A."/>
            <person name="Yoon H.S."/>
        </authorList>
    </citation>
    <scope>NUCLEOTIDE SEQUENCE</scope>
</reference>
<evidence type="ECO:0000256" key="9">
    <source>
        <dbReference type="ARBA" id="ARBA00049285"/>
    </source>
</evidence>
<dbReference type="InterPro" id="IPR035686">
    <property type="entry name" value="CPSase_GATase1"/>
</dbReference>
<feature type="active site" evidence="10">
    <location>
        <position position="356"/>
    </location>
</feature>
<keyword evidence="5 10" id="KW-0067">ATP-binding</keyword>
<dbReference type="PANTHER" id="PTHR43418">
    <property type="entry name" value="MULTIFUNCTIONAL TRYPTOPHAN BIOSYNTHESIS PROTEIN-RELATED"/>
    <property type="match status" value="1"/>
</dbReference>
<dbReference type="AlphaFoldDB" id="A0A9Y1MXW8"/>
<dbReference type="EMBL" id="OP616817">
    <property type="protein sequence ID" value="WDB00047.1"/>
    <property type="molecule type" value="Genomic_DNA"/>
</dbReference>
<dbReference type="Pfam" id="PF00988">
    <property type="entry name" value="CPSase_sm_chain"/>
    <property type="match status" value="1"/>
</dbReference>
<dbReference type="Gene3D" id="3.50.30.20">
    <property type="entry name" value="Carbamoyl-phosphate synthase small subunit, N-terminal domain"/>
    <property type="match status" value="1"/>
</dbReference>
<dbReference type="InterPro" id="IPR050472">
    <property type="entry name" value="Anth_synth/Amidotransfase"/>
</dbReference>
<dbReference type="SUPFAM" id="SSF52021">
    <property type="entry name" value="Carbamoyl phosphate synthetase, small subunit N-terminal domain"/>
    <property type="match status" value="1"/>
</dbReference>
<organism evidence="12">
    <name type="scientific">Cyanidium sp. THAL103</name>
    <dbReference type="NCBI Taxonomy" id="3027999"/>
    <lineage>
        <taxon>Eukaryota</taxon>
        <taxon>Rhodophyta</taxon>
        <taxon>Bangiophyceae</taxon>
        <taxon>Cyanidiales</taxon>
        <taxon>Cyanidiaceae</taxon>
        <taxon>Cyanidium</taxon>
    </lineage>
</organism>
<dbReference type="GO" id="GO:0004088">
    <property type="term" value="F:carbamoyl-phosphate synthase (glutamine-hydrolyzing) activity"/>
    <property type="evidence" value="ECO:0007669"/>
    <property type="project" value="UniProtKB-UniRule"/>
</dbReference>
<geneLocation type="plastid" evidence="12"/>
<keyword evidence="4 10" id="KW-0547">Nucleotide-binding</keyword>
<dbReference type="GO" id="GO:0006541">
    <property type="term" value="P:glutamine metabolic process"/>
    <property type="evidence" value="ECO:0007669"/>
    <property type="project" value="InterPro"/>
</dbReference>
<dbReference type="PANTHER" id="PTHR43418:SF7">
    <property type="entry name" value="CARBAMOYL-PHOSPHATE SYNTHASE SMALL CHAIN"/>
    <property type="match status" value="1"/>
</dbReference>
<evidence type="ECO:0000256" key="2">
    <source>
        <dbReference type="ARBA" id="ARBA00007800"/>
    </source>
</evidence>
<dbReference type="SMART" id="SM01097">
    <property type="entry name" value="CPSase_sm_chain"/>
    <property type="match status" value="1"/>
</dbReference>
<accession>A0A9Y1MXW8</accession>
<dbReference type="PRINTS" id="PR00096">
    <property type="entry name" value="GATASE"/>
</dbReference>
<sequence>MNKLKQSILLLSDGSFYKGFSYSKPMTISGEVVFNTSMTGYQEIITDPSYKGQIVIFASPEIGNTGINNDDNESSRSNVTAIVVRNIDRFFSNWRASVNLFSLLDNYNIFEMHGLDTRHLVKHIRSNRSMNGILSNCIFDLKVLENELNKTAQMKGLDLVSCVTTKVIYEWNFKTSCGWEYGSSLNINSINLKLRIVVLDLGVKHNILRRLKNYGCCVFVVPSTTIISDILSLKPDGILLSNGPGDPSALTHVIKIVQNLLNYGIPILGICMGHQILALSLNARTFKLKFGHRGSNHPVGKKNRIVITSQNHGFAVDPDSLALNNIDILNWNFNDNTLAGIFDKKSLYFSVQYHPEGSPGPHDSDYIFNYFIKVLIAKKMSRLA</sequence>
<comment type="pathway">
    <text evidence="1 10">Amino-acid biosynthesis; L-arginine biosynthesis; carbamoyl phosphate from bicarbonate: step 1/1.</text>
</comment>
<evidence type="ECO:0000259" key="11">
    <source>
        <dbReference type="SMART" id="SM01097"/>
    </source>
</evidence>
<dbReference type="HAMAP" id="MF_01209">
    <property type="entry name" value="CPSase_S_chain"/>
    <property type="match status" value="1"/>
</dbReference>
<dbReference type="PROSITE" id="PS51273">
    <property type="entry name" value="GATASE_TYPE_1"/>
    <property type="match status" value="1"/>
</dbReference>
<evidence type="ECO:0000256" key="8">
    <source>
        <dbReference type="ARBA" id="ARBA00048816"/>
    </source>
</evidence>
<evidence type="ECO:0000256" key="7">
    <source>
        <dbReference type="ARBA" id="ARBA00044031"/>
    </source>
</evidence>
<feature type="active site" evidence="10">
    <location>
        <position position="354"/>
    </location>
</feature>
<feature type="binding site" evidence="10">
    <location>
        <position position="311"/>
    </location>
    <ligand>
        <name>L-glutamine</name>
        <dbReference type="ChEBI" id="CHEBI:58359"/>
    </ligand>
</feature>
<evidence type="ECO:0000256" key="6">
    <source>
        <dbReference type="ARBA" id="ARBA00022962"/>
    </source>
</evidence>
<evidence type="ECO:0000256" key="10">
    <source>
        <dbReference type="HAMAP-Rule" id="MF_01209"/>
    </source>
</evidence>
<evidence type="ECO:0000313" key="12">
    <source>
        <dbReference type="EMBL" id="WDB00047.1"/>
    </source>
</evidence>
<dbReference type="GO" id="GO:0044205">
    <property type="term" value="P:'de novo' UMP biosynthetic process"/>
    <property type="evidence" value="ECO:0007669"/>
    <property type="project" value="UniProtKB-UniRule"/>
</dbReference>
<feature type="binding site" evidence="10">
    <location>
        <position position="275"/>
    </location>
    <ligand>
        <name>L-glutamine</name>
        <dbReference type="ChEBI" id="CHEBI:58359"/>
    </ligand>
</feature>
<feature type="domain" description="Carbamoyl-phosphate synthase small subunit N-terminal" evidence="11">
    <location>
        <begin position="5"/>
        <end position="135"/>
    </location>
</feature>
<dbReference type="InterPro" id="IPR017926">
    <property type="entry name" value="GATASE"/>
</dbReference>
<dbReference type="PRINTS" id="PR00099">
    <property type="entry name" value="CPSGATASE"/>
</dbReference>
<gene>
    <name evidence="10 12" type="primary">carA</name>
    <name evidence="12" type="ORF">CspTHAL103_122</name>
</gene>